<evidence type="ECO:0000256" key="3">
    <source>
        <dbReference type="ARBA" id="ARBA00022801"/>
    </source>
</evidence>
<sequence>MENQWNMLQAELERRGVPKIALPRESEAREKRLEEIRNLLCRELYGYAPGFPLKVEGAETKRDDNGYGGKAVILQLEIRVTSPFAYTSFPACVALPKGKAKPPLFLHYTFTNAAGDGMGEEIIDRGYGLASVYYEAVTPDKDDSFLNGAGAFCRRNPYDSWGKIAIWAWAGSRLLDVCLEKELADPKRIAVVGHSRLGKTALLAGALDRRFSMVVSNDSGCGGIALYRGKKGEQLADLKKNAGYWFCGNMADLAGQEEEMPFDAHYLAALTAPGHLYVASASEDAWADPKSEFLACVAGSEAYETLGLRGLVCPDRYPEPGEAFPEGHIGYHLRKGTHYLAREDWHHFMEYREKHNI</sequence>
<dbReference type="GO" id="GO:0052689">
    <property type="term" value="F:carboxylic ester hydrolase activity"/>
    <property type="evidence" value="ECO:0007669"/>
    <property type="project" value="UniProtKB-KW"/>
</dbReference>
<keyword evidence="2" id="KW-0732">Signal</keyword>
<protein>
    <recommendedName>
        <fullName evidence="4">4-O-methyl-glucuronoyl methylesterase-like domain-containing protein</fullName>
    </recommendedName>
</protein>
<dbReference type="Gene3D" id="3.40.50.1820">
    <property type="entry name" value="alpha/beta hydrolase"/>
    <property type="match status" value="1"/>
</dbReference>
<evidence type="ECO:0000256" key="1">
    <source>
        <dbReference type="ARBA" id="ARBA00022487"/>
    </source>
</evidence>
<dbReference type="RefSeq" id="WP_172454991.1">
    <property type="nucleotide sequence ID" value="NZ_CANRXC010000022.1"/>
</dbReference>
<dbReference type="InterPro" id="IPR054579">
    <property type="entry name" value="GCE-like_dom"/>
</dbReference>
<name>A0A2K4ZDX3_9FIRM</name>
<evidence type="ECO:0000313" key="5">
    <source>
        <dbReference type="EMBL" id="SOY28653.1"/>
    </source>
</evidence>
<dbReference type="SUPFAM" id="SSF53474">
    <property type="entry name" value="alpha/beta-Hydrolases"/>
    <property type="match status" value="1"/>
</dbReference>
<reference evidence="5 6" key="1">
    <citation type="submission" date="2018-01" db="EMBL/GenBank/DDBJ databases">
        <authorList>
            <person name="Gaut B.S."/>
            <person name="Morton B.R."/>
            <person name="Clegg M.T."/>
            <person name="Duvall M.R."/>
        </authorList>
    </citation>
    <scope>NUCLEOTIDE SEQUENCE [LARGE SCALE GENOMIC DNA]</scope>
    <source>
        <strain evidence="5">GP69</strain>
    </source>
</reference>
<accession>A0A2K4ZDX3</accession>
<evidence type="ECO:0000256" key="2">
    <source>
        <dbReference type="ARBA" id="ARBA00022729"/>
    </source>
</evidence>
<gene>
    <name evidence="5" type="ORF">AMURIS_01364</name>
</gene>
<dbReference type="InterPro" id="IPR029058">
    <property type="entry name" value="AB_hydrolase_fold"/>
</dbReference>
<keyword evidence="3" id="KW-0378">Hydrolase</keyword>
<organism evidence="5 6">
    <name type="scientific">Acetatifactor muris</name>
    <dbReference type="NCBI Taxonomy" id="879566"/>
    <lineage>
        <taxon>Bacteria</taxon>
        <taxon>Bacillati</taxon>
        <taxon>Bacillota</taxon>
        <taxon>Clostridia</taxon>
        <taxon>Lachnospirales</taxon>
        <taxon>Lachnospiraceae</taxon>
        <taxon>Acetatifactor</taxon>
    </lineage>
</organism>
<dbReference type="Proteomes" id="UP000236311">
    <property type="component" value="Unassembled WGS sequence"/>
</dbReference>
<evidence type="ECO:0000259" key="4">
    <source>
        <dbReference type="Pfam" id="PF22244"/>
    </source>
</evidence>
<dbReference type="AlphaFoldDB" id="A0A2K4ZDX3"/>
<keyword evidence="1" id="KW-0719">Serine esterase</keyword>
<dbReference type="Pfam" id="PF22244">
    <property type="entry name" value="GCE_fung"/>
    <property type="match status" value="1"/>
</dbReference>
<feature type="domain" description="4-O-methyl-glucuronoyl methylesterase-like" evidence="4">
    <location>
        <begin position="80"/>
        <end position="307"/>
    </location>
</feature>
<dbReference type="EMBL" id="OFSM01000006">
    <property type="protein sequence ID" value="SOY28653.1"/>
    <property type="molecule type" value="Genomic_DNA"/>
</dbReference>
<proteinExistence type="predicted"/>
<evidence type="ECO:0000313" key="6">
    <source>
        <dbReference type="Proteomes" id="UP000236311"/>
    </source>
</evidence>
<keyword evidence="6" id="KW-1185">Reference proteome</keyword>